<feature type="region of interest" description="Disordered" evidence="1">
    <location>
        <begin position="144"/>
        <end position="167"/>
    </location>
</feature>
<proteinExistence type="predicted"/>
<keyword evidence="3" id="KW-1185">Reference proteome</keyword>
<evidence type="ECO:0000313" key="2">
    <source>
        <dbReference type="EMBL" id="PSC75897.1"/>
    </source>
</evidence>
<protein>
    <submittedName>
        <fullName evidence="2">Indeterminate-domain 2</fullName>
    </submittedName>
</protein>
<name>A0A2P6VPA8_9CHLO</name>
<feature type="region of interest" description="Disordered" evidence="1">
    <location>
        <begin position="193"/>
        <end position="232"/>
    </location>
</feature>
<evidence type="ECO:0000313" key="3">
    <source>
        <dbReference type="Proteomes" id="UP000239649"/>
    </source>
</evidence>
<accession>A0A2P6VPA8</accession>
<evidence type="ECO:0000256" key="1">
    <source>
        <dbReference type="SAM" id="MobiDB-lite"/>
    </source>
</evidence>
<dbReference type="AlphaFoldDB" id="A0A2P6VPA8"/>
<organism evidence="2 3">
    <name type="scientific">Micractinium conductrix</name>
    <dbReference type="NCBI Taxonomy" id="554055"/>
    <lineage>
        <taxon>Eukaryota</taxon>
        <taxon>Viridiplantae</taxon>
        <taxon>Chlorophyta</taxon>
        <taxon>core chlorophytes</taxon>
        <taxon>Trebouxiophyceae</taxon>
        <taxon>Chlorellales</taxon>
        <taxon>Chlorellaceae</taxon>
        <taxon>Chlorella clade</taxon>
        <taxon>Micractinium</taxon>
    </lineage>
</organism>
<gene>
    <name evidence="2" type="ORF">C2E20_1653</name>
</gene>
<dbReference type="Proteomes" id="UP000239649">
    <property type="component" value="Unassembled WGS sequence"/>
</dbReference>
<reference evidence="2 3" key="1">
    <citation type="journal article" date="2018" name="Plant J.">
        <title>Genome sequences of Chlorella sorokiniana UTEX 1602 and Micractinium conductrix SAG 241.80: implications to maltose excretion by a green alga.</title>
        <authorList>
            <person name="Arriola M.B."/>
            <person name="Velmurugan N."/>
            <person name="Zhang Y."/>
            <person name="Plunkett M.H."/>
            <person name="Hondzo H."/>
            <person name="Barney B.M."/>
        </authorList>
    </citation>
    <scope>NUCLEOTIDE SEQUENCE [LARGE SCALE GENOMIC DNA]</scope>
    <source>
        <strain evidence="2 3">SAG 241.80</strain>
    </source>
</reference>
<sequence length="291" mass="31054">MDSSSTEDQLIDQILERSTRLLEVLACAMRCPGHTPHVAAACVAAAAAGVSVHAPPCSQPGDCMGVIAAWKHYCGQHHGRVTPGCDAAWTTSQLGLVSCAELAAVMQHWQACGERATCLLCQQVLRVRQALVWRRQQRFFASPTDPKLLRMQGKPPRPPTPKAQLPPLFKMRTAPPLQLLAPAVTLRLNDKREAAGLTPPPRDSSGAPPLPAEHDAPAQCVSSGEHAAHGGRDVHAGHDAVVAQLLLELTSLQQQAQREQQPSSRGGALKRPADASLALAALLATQRQRCS</sequence>
<comment type="caution">
    <text evidence="2">The sequence shown here is derived from an EMBL/GenBank/DDBJ whole genome shotgun (WGS) entry which is preliminary data.</text>
</comment>
<dbReference type="EMBL" id="LHPF02000002">
    <property type="protein sequence ID" value="PSC75897.1"/>
    <property type="molecule type" value="Genomic_DNA"/>
</dbReference>